<comment type="caution">
    <text evidence="2">The sequence shown here is derived from an EMBL/GenBank/DDBJ whole genome shotgun (WGS) entry which is preliminary data.</text>
</comment>
<accession>A0A5B7JSH9</accession>
<evidence type="ECO:0000313" key="3">
    <source>
        <dbReference type="Proteomes" id="UP000324222"/>
    </source>
</evidence>
<dbReference type="EMBL" id="VSRR010110386">
    <property type="protein sequence ID" value="MPC97525.1"/>
    <property type="molecule type" value="Genomic_DNA"/>
</dbReference>
<dbReference type="Proteomes" id="UP000324222">
    <property type="component" value="Unassembled WGS sequence"/>
</dbReference>
<evidence type="ECO:0000256" key="1">
    <source>
        <dbReference type="SAM" id="MobiDB-lite"/>
    </source>
</evidence>
<evidence type="ECO:0000313" key="2">
    <source>
        <dbReference type="EMBL" id="MPC97525.1"/>
    </source>
</evidence>
<keyword evidence="3" id="KW-1185">Reference proteome</keyword>
<protein>
    <submittedName>
        <fullName evidence="2">Uncharacterized protein</fullName>
    </submittedName>
</protein>
<reference evidence="2 3" key="1">
    <citation type="submission" date="2019-05" db="EMBL/GenBank/DDBJ databases">
        <title>Another draft genome of Portunus trituberculatus and its Hox gene families provides insights of decapod evolution.</title>
        <authorList>
            <person name="Jeong J.-H."/>
            <person name="Song I."/>
            <person name="Kim S."/>
            <person name="Choi T."/>
            <person name="Kim D."/>
            <person name="Ryu S."/>
            <person name="Kim W."/>
        </authorList>
    </citation>
    <scope>NUCLEOTIDE SEQUENCE [LARGE SCALE GENOMIC DNA]</scope>
    <source>
        <tissue evidence="2">Muscle</tissue>
    </source>
</reference>
<dbReference type="AlphaFoldDB" id="A0A5B7JSH9"/>
<feature type="region of interest" description="Disordered" evidence="1">
    <location>
        <begin position="42"/>
        <end position="64"/>
    </location>
</feature>
<feature type="compositionally biased region" description="Pro residues" evidence="1">
    <location>
        <begin position="50"/>
        <end position="64"/>
    </location>
</feature>
<name>A0A5B7JSH9_PORTR</name>
<proteinExistence type="predicted"/>
<gene>
    <name evidence="2" type="ORF">E2C01_092843</name>
</gene>
<organism evidence="2 3">
    <name type="scientific">Portunus trituberculatus</name>
    <name type="common">Swimming crab</name>
    <name type="synonym">Neptunus trituberculatus</name>
    <dbReference type="NCBI Taxonomy" id="210409"/>
    <lineage>
        <taxon>Eukaryota</taxon>
        <taxon>Metazoa</taxon>
        <taxon>Ecdysozoa</taxon>
        <taxon>Arthropoda</taxon>
        <taxon>Crustacea</taxon>
        <taxon>Multicrustacea</taxon>
        <taxon>Malacostraca</taxon>
        <taxon>Eumalacostraca</taxon>
        <taxon>Eucarida</taxon>
        <taxon>Decapoda</taxon>
        <taxon>Pleocyemata</taxon>
        <taxon>Brachyura</taxon>
        <taxon>Eubrachyura</taxon>
        <taxon>Portunoidea</taxon>
        <taxon>Portunidae</taxon>
        <taxon>Portuninae</taxon>
        <taxon>Portunus</taxon>
    </lineage>
</organism>
<sequence length="64" mass="7073">MPVSGTVVLEMIAPLHAQYLSPWWLAGRGACWRCWPMQTHLSHGASRRPCVPPSPPPPPPPPLR</sequence>